<dbReference type="Proteomes" id="UP001060085">
    <property type="component" value="Linkage Group LG02"/>
</dbReference>
<comment type="caution">
    <text evidence="1">The sequence shown here is derived from an EMBL/GenBank/DDBJ whole genome shotgun (WGS) entry which is preliminary data.</text>
</comment>
<name>A0ACC0BVA2_CATRO</name>
<keyword evidence="2" id="KW-1185">Reference proteome</keyword>
<evidence type="ECO:0000313" key="2">
    <source>
        <dbReference type="Proteomes" id="UP001060085"/>
    </source>
</evidence>
<evidence type="ECO:0000313" key="1">
    <source>
        <dbReference type="EMBL" id="KAI5676527.1"/>
    </source>
</evidence>
<organism evidence="1 2">
    <name type="scientific">Catharanthus roseus</name>
    <name type="common">Madagascar periwinkle</name>
    <name type="synonym">Vinca rosea</name>
    <dbReference type="NCBI Taxonomy" id="4058"/>
    <lineage>
        <taxon>Eukaryota</taxon>
        <taxon>Viridiplantae</taxon>
        <taxon>Streptophyta</taxon>
        <taxon>Embryophyta</taxon>
        <taxon>Tracheophyta</taxon>
        <taxon>Spermatophyta</taxon>
        <taxon>Magnoliopsida</taxon>
        <taxon>eudicotyledons</taxon>
        <taxon>Gunneridae</taxon>
        <taxon>Pentapetalae</taxon>
        <taxon>asterids</taxon>
        <taxon>lamiids</taxon>
        <taxon>Gentianales</taxon>
        <taxon>Apocynaceae</taxon>
        <taxon>Rauvolfioideae</taxon>
        <taxon>Vinceae</taxon>
        <taxon>Catharanthinae</taxon>
        <taxon>Catharanthus</taxon>
    </lineage>
</organism>
<sequence>MTRDRVIENTGREKSSGSAAKGESRRTKKSSSRTQRDRETNEETVQEKREEERLHKKRGGKGLKRGVTNGQPGWPARTGHLLTRSKAYSLAEAHHHWVLKKIGWKIEENIGKS</sequence>
<gene>
    <name evidence="1" type="ORF">M9H77_07477</name>
</gene>
<protein>
    <submittedName>
        <fullName evidence="1">Uncharacterized protein</fullName>
    </submittedName>
</protein>
<dbReference type="EMBL" id="CM044702">
    <property type="protein sequence ID" value="KAI5676527.1"/>
    <property type="molecule type" value="Genomic_DNA"/>
</dbReference>
<reference evidence="2" key="1">
    <citation type="journal article" date="2023" name="Nat. Plants">
        <title>Single-cell RNA sequencing provides a high-resolution roadmap for understanding the multicellular compartmentation of specialized metabolism.</title>
        <authorList>
            <person name="Sun S."/>
            <person name="Shen X."/>
            <person name="Li Y."/>
            <person name="Li Y."/>
            <person name="Wang S."/>
            <person name="Li R."/>
            <person name="Zhang H."/>
            <person name="Shen G."/>
            <person name="Guo B."/>
            <person name="Wei J."/>
            <person name="Xu J."/>
            <person name="St-Pierre B."/>
            <person name="Chen S."/>
            <person name="Sun C."/>
        </authorList>
    </citation>
    <scope>NUCLEOTIDE SEQUENCE [LARGE SCALE GENOMIC DNA]</scope>
</reference>
<proteinExistence type="predicted"/>
<accession>A0ACC0BVA2</accession>